<organism evidence="2">
    <name type="scientific">Lygus hesperus</name>
    <name type="common">Western plant bug</name>
    <dbReference type="NCBI Taxonomy" id="30085"/>
    <lineage>
        <taxon>Eukaryota</taxon>
        <taxon>Metazoa</taxon>
        <taxon>Ecdysozoa</taxon>
        <taxon>Arthropoda</taxon>
        <taxon>Hexapoda</taxon>
        <taxon>Insecta</taxon>
        <taxon>Pterygota</taxon>
        <taxon>Neoptera</taxon>
        <taxon>Paraneoptera</taxon>
        <taxon>Hemiptera</taxon>
        <taxon>Heteroptera</taxon>
        <taxon>Panheteroptera</taxon>
        <taxon>Cimicomorpha</taxon>
        <taxon>Miridae</taxon>
        <taxon>Mirini</taxon>
        <taxon>Lygus</taxon>
    </lineage>
</organism>
<feature type="non-terminal residue" evidence="2">
    <location>
        <position position="1"/>
    </location>
</feature>
<accession>A0A146M8V1</accession>
<gene>
    <name evidence="2" type="ORF">g.55728</name>
</gene>
<keyword evidence="1" id="KW-0812">Transmembrane</keyword>
<reference evidence="2" key="1">
    <citation type="journal article" date="2016" name="Gigascience">
        <title>De novo construction of an expanded transcriptome assembly for the western tarnished plant bug, Lygus hesperus.</title>
        <authorList>
            <person name="Tassone E.E."/>
            <person name="Geib S.M."/>
            <person name="Hall B."/>
            <person name="Fabrick J.A."/>
            <person name="Brent C.S."/>
            <person name="Hull J.J."/>
        </authorList>
    </citation>
    <scope>NUCLEOTIDE SEQUENCE</scope>
</reference>
<keyword evidence="1" id="KW-1133">Transmembrane helix</keyword>
<keyword evidence="1" id="KW-0472">Membrane</keyword>
<protein>
    <submittedName>
        <fullName evidence="2">Uncharacterized protein</fullName>
    </submittedName>
</protein>
<proteinExistence type="predicted"/>
<sequence>PHSKIRIVSSLPEITMNGRISVSAFISVFSILSVNCEQLSPQKLAADLISSGASEWDVPFFVCLSRLKANYTSDFQSPKTTPNISENSSEFRVEPEIFTGIFALSDVIRRESDCPPHQPHDVTNDVICILKIFQNPNSRLNVSVQQRINVDSCIDIWYELSNVRTNITLSENCGKSPGLAVNLLLVVVDSLLIFLCFVLYLYVKDQNRLMNTSKR</sequence>
<name>A0A146M8V1_LYGHE</name>
<dbReference type="EMBL" id="GDHC01003423">
    <property type="protein sequence ID" value="JAQ15206.1"/>
    <property type="molecule type" value="Transcribed_RNA"/>
</dbReference>
<evidence type="ECO:0000313" key="2">
    <source>
        <dbReference type="EMBL" id="JAQ15206.1"/>
    </source>
</evidence>
<evidence type="ECO:0000256" key="1">
    <source>
        <dbReference type="SAM" id="Phobius"/>
    </source>
</evidence>
<feature type="transmembrane region" description="Helical" evidence="1">
    <location>
        <begin position="179"/>
        <end position="203"/>
    </location>
</feature>
<dbReference type="AlphaFoldDB" id="A0A146M8V1"/>